<protein>
    <submittedName>
        <fullName evidence="9">MFS transporter</fullName>
    </submittedName>
</protein>
<dbReference type="RefSeq" id="WP_343979488.1">
    <property type="nucleotide sequence ID" value="NZ_BAAAJG010000011.1"/>
</dbReference>
<feature type="transmembrane region" description="Helical" evidence="7">
    <location>
        <begin position="186"/>
        <end position="205"/>
    </location>
</feature>
<evidence type="ECO:0000256" key="4">
    <source>
        <dbReference type="ARBA" id="ARBA00022692"/>
    </source>
</evidence>
<keyword evidence="6 7" id="KW-0472">Membrane</keyword>
<dbReference type="InterPro" id="IPR010290">
    <property type="entry name" value="TM_effector"/>
</dbReference>
<comment type="subcellular location">
    <subcellularLocation>
        <location evidence="1">Cell membrane</location>
        <topology evidence="1">Multi-pass membrane protein</topology>
    </subcellularLocation>
</comment>
<keyword evidence="4 7" id="KW-0812">Transmembrane</keyword>
<evidence type="ECO:0000313" key="9">
    <source>
        <dbReference type="EMBL" id="MFD1531572.1"/>
    </source>
</evidence>
<dbReference type="Gene3D" id="1.20.1250.20">
    <property type="entry name" value="MFS general substrate transporter like domains"/>
    <property type="match status" value="1"/>
</dbReference>
<feature type="domain" description="Major facilitator superfamily (MFS) profile" evidence="8">
    <location>
        <begin position="27"/>
        <end position="247"/>
    </location>
</feature>
<dbReference type="CDD" id="cd06173">
    <property type="entry name" value="MFS_MefA_like"/>
    <property type="match status" value="1"/>
</dbReference>
<keyword evidence="2" id="KW-0813">Transport</keyword>
<evidence type="ECO:0000256" key="6">
    <source>
        <dbReference type="ARBA" id="ARBA00023136"/>
    </source>
</evidence>
<name>A0ABW4FMG9_9PSEU</name>
<evidence type="ECO:0000256" key="7">
    <source>
        <dbReference type="SAM" id="Phobius"/>
    </source>
</evidence>
<comment type="caution">
    <text evidence="9">The sequence shown here is derived from an EMBL/GenBank/DDBJ whole genome shotgun (WGS) entry which is preliminary data.</text>
</comment>
<feature type="transmembrane region" description="Helical" evidence="7">
    <location>
        <begin position="92"/>
        <end position="114"/>
    </location>
</feature>
<dbReference type="Pfam" id="PF05977">
    <property type="entry name" value="MFS_3"/>
    <property type="match status" value="1"/>
</dbReference>
<evidence type="ECO:0000256" key="5">
    <source>
        <dbReference type="ARBA" id="ARBA00022989"/>
    </source>
</evidence>
<accession>A0ABW4FMG9</accession>
<keyword evidence="3" id="KW-1003">Cell membrane</keyword>
<dbReference type="InterPro" id="IPR020846">
    <property type="entry name" value="MFS_dom"/>
</dbReference>
<evidence type="ECO:0000256" key="2">
    <source>
        <dbReference type="ARBA" id="ARBA00022448"/>
    </source>
</evidence>
<proteinExistence type="predicted"/>
<dbReference type="InterPro" id="IPR036259">
    <property type="entry name" value="MFS_trans_sf"/>
</dbReference>
<feature type="transmembrane region" description="Helical" evidence="7">
    <location>
        <begin position="59"/>
        <end position="80"/>
    </location>
</feature>
<evidence type="ECO:0000256" key="3">
    <source>
        <dbReference type="ARBA" id="ARBA00022475"/>
    </source>
</evidence>
<organism evidence="9 10">
    <name type="scientific">Pseudonocardia aurantiaca</name>
    <dbReference type="NCBI Taxonomy" id="75290"/>
    <lineage>
        <taxon>Bacteria</taxon>
        <taxon>Bacillati</taxon>
        <taxon>Actinomycetota</taxon>
        <taxon>Actinomycetes</taxon>
        <taxon>Pseudonocardiales</taxon>
        <taxon>Pseudonocardiaceae</taxon>
        <taxon>Pseudonocardia</taxon>
    </lineage>
</organism>
<evidence type="ECO:0000313" key="10">
    <source>
        <dbReference type="Proteomes" id="UP001597145"/>
    </source>
</evidence>
<gene>
    <name evidence="9" type="ORF">ACFSCY_19235</name>
</gene>
<dbReference type="Proteomes" id="UP001597145">
    <property type="component" value="Unassembled WGS sequence"/>
</dbReference>
<dbReference type="SUPFAM" id="SSF103473">
    <property type="entry name" value="MFS general substrate transporter"/>
    <property type="match status" value="1"/>
</dbReference>
<evidence type="ECO:0000259" key="8">
    <source>
        <dbReference type="PROSITE" id="PS50850"/>
    </source>
</evidence>
<dbReference type="PANTHER" id="PTHR23513:SF11">
    <property type="entry name" value="STAPHYLOFERRIN A TRANSPORTER"/>
    <property type="match status" value="1"/>
</dbReference>
<keyword evidence="5 7" id="KW-1133">Transmembrane helix</keyword>
<keyword evidence="10" id="KW-1185">Reference proteome</keyword>
<reference evidence="10" key="1">
    <citation type="journal article" date="2019" name="Int. J. Syst. Evol. Microbiol.">
        <title>The Global Catalogue of Microorganisms (GCM) 10K type strain sequencing project: providing services to taxonomists for standard genome sequencing and annotation.</title>
        <authorList>
            <consortium name="The Broad Institute Genomics Platform"/>
            <consortium name="The Broad Institute Genome Sequencing Center for Infectious Disease"/>
            <person name="Wu L."/>
            <person name="Ma J."/>
        </authorList>
    </citation>
    <scope>NUCLEOTIDE SEQUENCE [LARGE SCALE GENOMIC DNA]</scope>
    <source>
        <strain evidence="10">JCM 12165</strain>
    </source>
</reference>
<evidence type="ECO:0000256" key="1">
    <source>
        <dbReference type="ARBA" id="ARBA00004651"/>
    </source>
</evidence>
<sequence>MTATGPADLPARPTAALPVGAPLRHRVFRALWVAQFVANIGTWAQLVAAQWLMGDLIQSGLAVALVQTAMTLPVFLLVVPAGALGDIVDRRVLLFTGQFVMALAAGCLAAFTALGTVSPGLLLGMTAALGVGQALSVPSFQAVQPELVGRRNIEAAALLNGANGNLARAVGPALGGLLIAAAGPEAAFALNAASFIGVLAVLAAWRRVRSHLSRWAPSGCSRRCGQAAGTSGTHRCCARCSPRPRCS</sequence>
<dbReference type="PANTHER" id="PTHR23513">
    <property type="entry name" value="INTEGRAL MEMBRANE EFFLUX PROTEIN-RELATED"/>
    <property type="match status" value="1"/>
</dbReference>
<feature type="transmembrane region" description="Helical" evidence="7">
    <location>
        <begin position="30"/>
        <end position="53"/>
    </location>
</feature>
<dbReference type="PROSITE" id="PS50850">
    <property type="entry name" value="MFS"/>
    <property type="match status" value="1"/>
</dbReference>
<dbReference type="EMBL" id="JBHUCP010000014">
    <property type="protein sequence ID" value="MFD1531572.1"/>
    <property type="molecule type" value="Genomic_DNA"/>
</dbReference>